<feature type="transmembrane region" description="Helical" evidence="1">
    <location>
        <begin position="205"/>
        <end position="224"/>
    </location>
</feature>
<gene>
    <name evidence="2" type="ORF">ACFPQ6_07815</name>
</gene>
<keyword evidence="3" id="KW-1185">Reference proteome</keyword>
<comment type="caution">
    <text evidence="2">The sequence shown here is derived from an EMBL/GenBank/DDBJ whole genome shotgun (WGS) entry which is preliminary data.</text>
</comment>
<evidence type="ECO:0000313" key="3">
    <source>
        <dbReference type="Proteomes" id="UP001595979"/>
    </source>
</evidence>
<keyword evidence="1" id="KW-0812">Transmembrane</keyword>
<dbReference type="EMBL" id="JBHSOH010000006">
    <property type="protein sequence ID" value="MFC5848217.1"/>
    <property type="molecule type" value="Genomic_DNA"/>
</dbReference>
<sequence>MPQPTYLRAICTVPLAAGADPHDPRLWERVFAGWRLDAPRGAGGALTPEVERAVALVVQRDQAEVRSGLLAYATWPQSPARLPALVNTLDGGRFVTVRIFGAHLTEVQDRAEAAVKDMLREPAFAFVPGTRVALAISVDGARVDLTSGLVRAGRGGALRDFYRRNQAALNVTLGVLVLTLLVVVLVTPAAPYTPLGKAYGLAERILSAVLLNVLLLASQFVFFARHRHVIEWERP</sequence>
<feature type="transmembrane region" description="Helical" evidence="1">
    <location>
        <begin position="167"/>
        <end position="185"/>
    </location>
</feature>
<reference evidence="3" key="1">
    <citation type="journal article" date="2019" name="Int. J. Syst. Evol. Microbiol.">
        <title>The Global Catalogue of Microorganisms (GCM) 10K type strain sequencing project: providing services to taxonomists for standard genome sequencing and annotation.</title>
        <authorList>
            <consortium name="The Broad Institute Genomics Platform"/>
            <consortium name="The Broad Institute Genome Sequencing Center for Infectious Disease"/>
            <person name="Wu L."/>
            <person name="Ma J."/>
        </authorList>
    </citation>
    <scope>NUCLEOTIDE SEQUENCE [LARGE SCALE GENOMIC DNA]</scope>
    <source>
        <strain evidence="3">CGMCC 1.15053</strain>
    </source>
</reference>
<organism evidence="2 3">
    <name type="scientific">Deinococcus petrolearius</name>
    <dbReference type="NCBI Taxonomy" id="1751295"/>
    <lineage>
        <taxon>Bacteria</taxon>
        <taxon>Thermotogati</taxon>
        <taxon>Deinococcota</taxon>
        <taxon>Deinococci</taxon>
        <taxon>Deinococcales</taxon>
        <taxon>Deinococcaceae</taxon>
        <taxon>Deinococcus</taxon>
    </lineage>
</organism>
<dbReference type="Proteomes" id="UP001595979">
    <property type="component" value="Unassembled WGS sequence"/>
</dbReference>
<dbReference type="RefSeq" id="WP_380048041.1">
    <property type="nucleotide sequence ID" value="NZ_JBHSOH010000006.1"/>
</dbReference>
<evidence type="ECO:0000313" key="2">
    <source>
        <dbReference type="EMBL" id="MFC5848217.1"/>
    </source>
</evidence>
<name>A0ABW1DHS8_9DEIO</name>
<protein>
    <submittedName>
        <fullName evidence="2">Uncharacterized protein</fullName>
    </submittedName>
</protein>
<keyword evidence="1" id="KW-0472">Membrane</keyword>
<accession>A0ABW1DHS8</accession>
<proteinExistence type="predicted"/>
<evidence type="ECO:0000256" key="1">
    <source>
        <dbReference type="SAM" id="Phobius"/>
    </source>
</evidence>
<keyword evidence="1" id="KW-1133">Transmembrane helix</keyword>